<dbReference type="InterPro" id="IPR058813">
    <property type="entry name" value="DNA-SBD_ScoMcrA"/>
</dbReference>
<dbReference type="InterPro" id="IPR003615">
    <property type="entry name" value="HNH_nuc"/>
</dbReference>
<dbReference type="Pfam" id="PF26340">
    <property type="entry name" value="DNA-SBD_ScoMcrA"/>
    <property type="match status" value="1"/>
</dbReference>
<protein>
    <submittedName>
        <fullName evidence="3">Putative restriction endonuclease</fullName>
    </submittedName>
</protein>
<feature type="domain" description="ScoMcrA-like DNA sulfur-binding" evidence="2">
    <location>
        <begin position="4"/>
        <end position="147"/>
    </location>
</feature>
<keyword evidence="4" id="KW-1185">Reference proteome</keyword>
<name>A0A3N1D650_9ACTN</name>
<sequence length="299" mass="32676">MEWLELILRLRRRTDNGTRDPHKALLLLYAIGQLQRVGHKNIRYRDAESLLNGMLKEFGPPRPAGAAYPFHHLASDGLWEVATGSGGACPSADGAVMLAEDVHGRLPPAFAHDLLAEPALLAQIVRLLLDTNFESGLHADVCAAAGLMPELARTAAVAPYGKGDLPRTERDPILRQKILLAYDCRCAFCGFEGWIGTTVIGLEAARLRWWAFDGQDDPTNCVCLCTLHHKLLDKGVLGLSPLGRIMVSRQFVGTTETSRRLVTDLAGRAFHPPQPGFAGPDTRNIAWHGRQVFRGPALA</sequence>
<accession>A0A3N1D650</accession>
<dbReference type="NCBIfam" id="NF045808">
    <property type="entry name" value="PT-DNA_restrict"/>
    <property type="match status" value="1"/>
</dbReference>
<evidence type="ECO:0000313" key="4">
    <source>
        <dbReference type="Proteomes" id="UP000272400"/>
    </source>
</evidence>
<organism evidence="3 4">
    <name type="scientific">Actinocorallia herbida</name>
    <dbReference type="NCBI Taxonomy" id="58109"/>
    <lineage>
        <taxon>Bacteria</taxon>
        <taxon>Bacillati</taxon>
        <taxon>Actinomycetota</taxon>
        <taxon>Actinomycetes</taxon>
        <taxon>Streptosporangiales</taxon>
        <taxon>Thermomonosporaceae</taxon>
        <taxon>Actinocorallia</taxon>
    </lineage>
</organism>
<dbReference type="CDD" id="cd00085">
    <property type="entry name" value="HNHc"/>
    <property type="match status" value="1"/>
</dbReference>
<keyword evidence="3" id="KW-0540">Nuclease</keyword>
<gene>
    <name evidence="3" type="ORF">EDD29_6624</name>
</gene>
<dbReference type="EMBL" id="RJKE01000001">
    <property type="protein sequence ID" value="ROO88939.1"/>
    <property type="molecule type" value="Genomic_DNA"/>
</dbReference>
<keyword evidence="3" id="KW-0255">Endonuclease</keyword>
<feature type="domain" description="HNH nuclease" evidence="1">
    <location>
        <begin position="186"/>
        <end position="238"/>
    </location>
</feature>
<evidence type="ECO:0000259" key="2">
    <source>
        <dbReference type="Pfam" id="PF26340"/>
    </source>
</evidence>
<dbReference type="InterPro" id="IPR011396">
    <property type="entry name" value="PT_DNA_restrict"/>
</dbReference>
<comment type="caution">
    <text evidence="3">The sequence shown here is derived from an EMBL/GenBank/DDBJ whole genome shotgun (WGS) entry which is preliminary data.</text>
</comment>
<proteinExistence type="predicted"/>
<dbReference type="AlphaFoldDB" id="A0A3N1D650"/>
<dbReference type="GO" id="GO:0004519">
    <property type="term" value="F:endonuclease activity"/>
    <property type="evidence" value="ECO:0007669"/>
    <property type="project" value="UniProtKB-KW"/>
</dbReference>
<dbReference type="Proteomes" id="UP000272400">
    <property type="component" value="Unassembled WGS sequence"/>
</dbReference>
<keyword evidence="3" id="KW-0378">Hydrolase</keyword>
<dbReference type="RefSeq" id="WP_246053118.1">
    <property type="nucleotide sequence ID" value="NZ_RJKE01000001.1"/>
</dbReference>
<reference evidence="3 4" key="1">
    <citation type="submission" date="2018-11" db="EMBL/GenBank/DDBJ databases">
        <title>Sequencing the genomes of 1000 actinobacteria strains.</title>
        <authorList>
            <person name="Klenk H.-P."/>
        </authorList>
    </citation>
    <scope>NUCLEOTIDE SEQUENCE [LARGE SCALE GENOMIC DNA]</scope>
    <source>
        <strain evidence="3 4">DSM 44254</strain>
    </source>
</reference>
<evidence type="ECO:0000313" key="3">
    <source>
        <dbReference type="EMBL" id="ROO88939.1"/>
    </source>
</evidence>
<dbReference type="Pfam" id="PF13391">
    <property type="entry name" value="HNH_2"/>
    <property type="match status" value="1"/>
</dbReference>
<evidence type="ECO:0000259" key="1">
    <source>
        <dbReference type="Pfam" id="PF13391"/>
    </source>
</evidence>